<keyword evidence="8" id="KW-0175">Coiled coil</keyword>
<evidence type="ECO:0000256" key="1">
    <source>
        <dbReference type="ARBA" id="ARBA00006594"/>
    </source>
</evidence>
<evidence type="ECO:0000256" key="6">
    <source>
        <dbReference type="ARBA" id="ARBA00022747"/>
    </source>
</evidence>
<dbReference type="InterPro" id="IPR051537">
    <property type="entry name" value="DNA_Adenine_Mtase"/>
</dbReference>
<gene>
    <name evidence="11" type="ORF">CBG50_10205</name>
</gene>
<dbReference type="InterPro" id="IPR003356">
    <property type="entry name" value="DNA_methylase_A-5"/>
</dbReference>
<sequence length="474" mass="53934">MTNNEIVQKLWNLCNVLRDDGITYHEYVTELTYILFLKMLAEQENEDSVGIPEEYRWNNLVKLDGLELKNAYQRALIDLGQKGDNLAIIYRNAKTNIEEPANLKKIFSEIDKMDWYSVDKEDFGDLYEGLLEKNASEKKSGAGQYFTPRVLIDTIVKVTKPQLKERICDPASGTLGFIISANRYISKTIGDYSKITIEDYAFQKKEAFSACELVPDTHRLGIMNALLHGVEGNFLQGDTLSATGTQLKNFDLILSNPPFGTKKGGERATRNDLVFTSSNKQLNFLEVIYRSLNLSGKARAGVILPDNVLFEGGTGKDIRQDLLNKCNVHTILRLPTGIFYAQGVKTNVLFFDRARTNTGNTKNIWFYDLRTNMPNFGKTTPLTEKYFEEFISTYENDEEKEELERWTKISIDEIIKKDYSLDLGLIKDESLLDVETLPNPILNTNETIEKLEEAIDLLKSVVNELKNCGLSEED</sequence>
<dbReference type="SUPFAM" id="SSF53335">
    <property type="entry name" value="S-adenosyl-L-methionine-dependent methyltransferases"/>
    <property type="match status" value="1"/>
</dbReference>
<dbReference type="Proteomes" id="UP000196759">
    <property type="component" value="Chromosome"/>
</dbReference>
<dbReference type="InterPro" id="IPR038333">
    <property type="entry name" value="T1MK-like_N_sf"/>
</dbReference>
<dbReference type="GO" id="GO:0032259">
    <property type="term" value="P:methylation"/>
    <property type="evidence" value="ECO:0007669"/>
    <property type="project" value="UniProtKB-KW"/>
</dbReference>
<dbReference type="PRINTS" id="PR00507">
    <property type="entry name" value="N12N6MTFRASE"/>
</dbReference>
<dbReference type="GO" id="GO:0008170">
    <property type="term" value="F:N-methyltransferase activity"/>
    <property type="evidence" value="ECO:0007669"/>
    <property type="project" value="InterPro"/>
</dbReference>
<evidence type="ECO:0000256" key="2">
    <source>
        <dbReference type="ARBA" id="ARBA00011900"/>
    </source>
</evidence>
<dbReference type="EC" id="2.1.1.72" evidence="2"/>
<comment type="similarity">
    <text evidence="1">Belongs to the N(4)/N(6)-methyltransferase family.</text>
</comment>
<dbReference type="EMBL" id="CP021934">
    <property type="protein sequence ID" value="ASC03600.1"/>
    <property type="molecule type" value="Genomic_DNA"/>
</dbReference>
<feature type="domain" description="DNA methylase adenine-specific" evidence="9">
    <location>
        <begin position="119"/>
        <end position="424"/>
    </location>
</feature>
<organism evidence="11 12">
    <name type="scientific">Fusobacterium nucleatum subsp. polymorphum</name>
    <name type="common">Fusobacterium polymorphum</name>
    <dbReference type="NCBI Taxonomy" id="76857"/>
    <lineage>
        <taxon>Bacteria</taxon>
        <taxon>Fusobacteriati</taxon>
        <taxon>Fusobacteriota</taxon>
        <taxon>Fusobacteriia</taxon>
        <taxon>Fusobacteriales</taxon>
        <taxon>Fusobacteriaceae</taxon>
        <taxon>Fusobacterium</taxon>
    </lineage>
</organism>
<dbReference type="Gene3D" id="1.20.1260.30">
    <property type="match status" value="1"/>
</dbReference>
<evidence type="ECO:0000256" key="7">
    <source>
        <dbReference type="ARBA" id="ARBA00047942"/>
    </source>
</evidence>
<protein>
    <recommendedName>
        <fullName evidence="2">site-specific DNA-methyltransferase (adenine-specific)</fullName>
        <ecNumber evidence="2">2.1.1.72</ecNumber>
    </recommendedName>
</protein>
<evidence type="ECO:0000259" key="10">
    <source>
        <dbReference type="Pfam" id="PF12161"/>
    </source>
</evidence>
<dbReference type="PANTHER" id="PTHR42933:SF4">
    <property type="entry name" value="TYPE I RESTRICTION ENZYME ECOKI METHYLASE SUBUNIT"/>
    <property type="match status" value="1"/>
</dbReference>
<dbReference type="PANTHER" id="PTHR42933">
    <property type="entry name" value="SLR6095 PROTEIN"/>
    <property type="match status" value="1"/>
</dbReference>
<evidence type="ECO:0000259" key="9">
    <source>
        <dbReference type="Pfam" id="PF02384"/>
    </source>
</evidence>
<dbReference type="Pfam" id="PF02384">
    <property type="entry name" value="N6_Mtase"/>
    <property type="match status" value="1"/>
</dbReference>
<dbReference type="GO" id="GO:0003677">
    <property type="term" value="F:DNA binding"/>
    <property type="evidence" value="ECO:0007669"/>
    <property type="project" value="InterPro"/>
</dbReference>
<evidence type="ECO:0000256" key="8">
    <source>
        <dbReference type="SAM" id="Coils"/>
    </source>
</evidence>
<evidence type="ECO:0000313" key="12">
    <source>
        <dbReference type="Proteomes" id="UP000196759"/>
    </source>
</evidence>
<dbReference type="PROSITE" id="PS00092">
    <property type="entry name" value="N6_MTASE"/>
    <property type="match status" value="1"/>
</dbReference>
<reference evidence="11 12" key="1">
    <citation type="submission" date="2017-06" db="EMBL/GenBank/DDBJ databases">
        <title>Draft genome sequence of Fusobacterium nucleatum subsp. polymorphum KCOM 1260 (=ChDC F218).</title>
        <authorList>
            <person name="Kook J.-K."/>
            <person name="Park S.-N."/>
            <person name="Lim Y.K."/>
            <person name="Roh H."/>
        </authorList>
    </citation>
    <scope>NUCLEOTIDE SEQUENCE [LARGE SCALE GENOMIC DNA]</scope>
    <source>
        <strain evidence="12">KCOM 1260 (ChDC F218)</strain>
    </source>
</reference>
<evidence type="ECO:0000313" key="11">
    <source>
        <dbReference type="EMBL" id="ASC03600.1"/>
    </source>
</evidence>
<dbReference type="InterPro" id="IPR029063">
    <property type="entry name" value="SAM-dependent_MTases_sf"/>
</dbReference>
<dbReference type="Pfam" id="PF12161">
    <property type="entry name" value="HsdM_N"/>
    <property type="match status" value="1"/>
</dbReference>
<feature type="domain" description="N6 adenine-specific DNA methyltransferase N-terminal" evidence="10">
    <location>
        <begin position="7"/>
        <end position="109"/>
    </location>
</feature>
<dbReference type="InterPro" id="IPR022749">
    <property type="entry name" value="D12N6_MeTrfase_N"/>
</dbReference>
<dbReference type="GO" id="GO:0009307">
    <property type="term" value="P:DNA restriction-modification system"/>
    <property type="evidence" value="ECO:0007669"/>
    <property type="project" value="UniProtKB-KW"/>
</dbReference>
<evidence type="ECO:0000256" key="3">
    <source>
        <dbReference type="ARBA" id="ARBA00022603"/>
    </source>
</evidence>
<keyword evidence="3 11" id="KW-0489">Methyltransferase</keyword>
<keyword evidence="12" id="KW-1185">Reference proteome</keyword>
<dbReference type="InterPro" id="IPR002052">
    <property type="entry name" value="DNA_methylase_N6_adenine_CS"/>
</dbReference>
<dbReference type="AlphaFoldDB" id="A0A1Z3CJY0"/>
<evidence type="ECO:0000256" key="5">
    <source>
        <dbReference type="ARBA" id="ARBA00022691"/>
    </source>
</evidence>
<proteinExistence type="inferred from homology"/>
<accession>A0A1Z3CJY0</accession>
<name>A0A1Z3CJY0_FUSNP</name>
<feature type="coiled-coil region" evidence="8">
    <location>
        <begin position="441"/>
        <end position="468"/>
    </location>
</feature>
<keyword evidence="4 11" id="KW-0808">Transferase</keyword>
<dbReference type="RefSeq" id="WP_088337688.1">
    <property type="nucleotide sequence ID" value="NZ_CP021934.1"/>
</dbReference>
<dbReference type="Gene3D" id="3.40.50.150">
    <property type="entry name" value="Vaccinia Virus protein VP39"/>
    <property type="match status" value="1"/>
</dbReference>
<dbReference type="GO" id="GO:0009007">
    <property type="term" value="F:site-specific DNA-methyltransferase (adenine-specific) activity"/>
    <property type="evidence" value="ECO:0007669"/>
    <property type="project" value="UniProtKB-EC"/>
</dbReference>
<keyword evidence="6" id="KW-0680">Restriction system</keyword>
<keyword evidence="5" id="KW-0949">S-adenosyl-L-methionine</keyword>
<comment type="catalytic activity">
    <reaction evidence="7">
        <text>a 2'-deoxyadenosine in DNA + S-adenosyl-L-methionine = an N(6)-methyl-2'-deoxyadenosine in DNA + S-adenosyl-L-homocysteine + H(+)</text>
        <dbReference type="Rhea" id="RHEA:15197"/>
        <dbReference type="Rhea" id="RHEA-COMP:12418"/>
        <dbReference type="Rhea" id="RHEA-COMP:12419"/>
        <dbReference type="ChEBI" id="CHEBI:15378"/>
        <dbReference type="ChEBI" id="CHEBI:57856"/>
        <dbReference type="ChEBI" id="CHEBI:59789"/>
        <dbReference type="ChEBI" id="CHEBI:90615"/>
        <dbReference type="ChEBI" id="CHEBI:90616"/>
        <dbReference type="EC" id="2.1.1.72"/>
    </reaction>
</comment>
<evidence type="ECO:0000256" key="4">
    <source>
        <dbReference type="ARBA" id="ARBA00022679"/>
    </source>
</evidence>